<keyword evidence="6" id="KW-0863">Zinc-finger</keyword>
<evidence type="ECO:0000256" key="2">
    <source>
        <dbReference type="ARBA" id="ARBA00010107"/>
    </source>
</evidence>
<dbReference type="STRING" id="1077348.A0A2G8SAH3"/>
<dbReference type="Gene3D" id="1.10.10.10">
    <property type="entry name" value="Winged helix-like DNA-binding domain superfamily/Winged helix DNA-binding domain"/>
    <property type="match status" value="1"/>
</dbReference>
<organism evidence="16 17">
    <name type="scientific">Ganoderma sinense ZZ0214-1</name>
    <dbReference type="NCBI Taxonomy" id="1077348"/>
    <lineage>
        <taxon>Eukaryota</taxon>
        <taxon>Fungi</taxon>
        <taxon>Dikarya</taxon>
        <taxon>Basidiomycota</taxon>
        <taxon>Agaricomycotina</taxon>
        <taxon>Agaricomycetes</taxon>
        <taxon>Polyporales</taxon>
        <taxon>Polyporaceae</taxon>
        <taxon>Ganoderma</taxon>
    </lineage>
</organism>
<accession>A0A2G8SAH3</accession>
<evidence type="ECO:0000256" key="8">
    <source>
        <dbReference type="ARBA" id="ARBA00022990"/>
    </source>
</evidence>
<dbReference type="GO" id="GO:0005634">
    <property type="term" value="C:nucleus"/>
    <property type="evidence" value="ECO:0007669"/>
    <property type="project" value="UniProtKB-SubCell"/>
</dbReference>
<feature type="region of interest" description="Disordered" evidence="14">
    <location>
        <begin position="172"/>
        <end position="203"/>
    </location>
</feature>
<dbReference type="InterPro" id="IPR002717">
    <property type="entry name" value="HAT_MYST-type"/>
</dbReference>
<dbReference type="Gene3D" id="3.40.630.30">
    <property type="match status" value="1"/>
</dbReference>
<dbReference type="InterPro" id="IPR016181">
    <property type="entry name" value="Acyl_CoA_acyltransferase"/>
</dbReference>
<protein>
    <recommendedName>
        <fullName evidence="3">histone acetyltransferase</fullName>
        <ecNumber evidence="3">2.3.1.48</ecNumber>
    </recommendedName>
</protein>
<sequence>MPPPPDQTRARTEQAHVLERHGDEVYVHYVNTDKRLDEWVAQRDVRPAATHEADVAATSGAGRKRKRGRPANAHAKAKAKANANANANGEGSASRRGSPSSRDSRLRSGSGSAQPEMQNASTDAARVSASVITEEEYDIEHHKQITAKRNFDKVIFGRWQIKTWYFSPYPLTESESEDTGTPSSHTPHAAGRIPGVSRSSIRSHGRTSDLFAGGLGRSHGIGQNSTLWVCDRCFKYMAEGLSWESHVKKCTRKSPPGRKVYQRGAHIIWEVDGAKEKLYCQNLSLFGKLFIDIKTLFFDCDNFLFYILTDADSQRDHVLGFFSKEKVSYDDYNLACIVVLPPYQKKGYGMLLIEFSYELSRRAGKIGTPERPLSDLGLRSYLTYWISTLIRFFRRLLSVLPPDTAQITTTGLTADVADAIAAPSPIRDSEDGSSSMSKKRRKSTKGWDGEDLSAAAVALRTAQANDTNDPMWTALRTVETRANADGSATTHVVVRCTLADVARACNLRVEDAAFALNECGLLVRRLPPATAPTPNAKQNSVDGEGDVGETLAITREMVEAVARERDVKRMWIRHERRSPVKLEEGPEEL</sequence>
<feature type="compositionally biased region" description="Low complexity" evidence="14">
    <location>
        <begin position="80"/>
        <end position="112"/>
    </location>
</feature>
<evidence type="ECO:0000256" key="14">
    <source>
        <dbReference type="SAM" id="MobiDB-lite"/>
    </source>
</evidence>
<evidence type="ECO:0000256" key="11">
    <source>
        <dbReference type="ARBA" id="ARBA00023242"/>
    </source>
</evidence>
<dbReference type="EMBL" id="AYKW01000013">
    <property type="protein sequence ID" value="PIL30752.1"/>
    <property type="molecule type" value="Genomic_DNA"/>
</dbReference>
<evidence type="ECO:0000256" key="6">
    <source>
        <dbReference type="ARBA" id="ARBA00022771"/>
    </source>
</evidence>
<reference evidence="16 17" key="1">
    <citation type="journal article" date="2015" name="Sci. Rep.">
        <title>Chromosome-level genome map provides insights into diverse defense mechanisms in the medicinal fungus Ganoderma sinense.</title>
        <authorList>
            <person name="Zhu Y."/>
            <person name="Xu J."/>
            <person name="Sun C."/>
            <person name="Zhou S."/>
            <person name="Xu H."/>
            <person name="Nelson D.R."/>
            <person name="Qian J."/>
            <person name="Song J."/>
            <person name="Luo H."/>
            <person name="Xiang L."/>
            <person name="Li Y."/>
            <person name="Xu Z."/>
            <person name="Ji A."/>
            <person name="Wang L."/>
            <person name="Lu S."/>
            <person name="Hayward A."/>
            <person name="Sun W."/>
            <person name="Li X."/>
            <person name="Schwartz D.C."/>
            <person name="Wang Y."/>
            <person name="Chen S."/>
        </authorList>
    </citation>
    <scope>NUCLEOTIDE SEQUENCE [LARGE SCALE GENOMIC DNA]</scope>
    <source>
        <strain evidence="16 17">ZZ0214-1</strain>
    </source>
</reference>
<keyword evidence="12" id="KW-0012">Acyltransferase</keyword>
<name>A0A2G8SAH3_9APHY</name>
<feature type="domain" description="MYST-type HAT" evidence="15">
    <location>
        <begin position="146"/>
        <end position="534"/>
    </location>
</feature>
<feature type="compositionally biased region" description="Polar residues" evidence="14">
    <location>
        <begin position="113"/>
        <end position="122"/>
    </location>
</feature>
<dbReference type="SUPFAM" id="SSF55729">
    <property type="entry name" value="Acyl-CoA N-acyltransferases (Nat)"/>
    <property type="match status" value="1"/>
</dbReference>
<dbReference type="Pfam" id="PF01853">
    <property type="entry name" value="MOZ_SAS"/>
    <property type="match status" value="1"/>
</dbReference>
<dbReference type="InterPro" id="IPR050603">
    <property type="entry name" value="MYST_HAT"/>
</dbReference>
<dbReference type="InterPro" id="IPR040706">
    <property type="entry name" value="Zf-MYST"/>
</dbReference>
<dbReference type="Proteomes" id="UP000230002">
    <property type="component" value="Unassembled WGS sequence"/>
</dbReference>
<dbReference type="Pfam" id="PF17772">
    <property type="entry name" value="zf-MYST"/>
    <property type="match status" value="1"/>
</dbReference>
<dbReference type="GO" id="GO:0006355">
    <property type="term" value="P:regulation of DNA-templated transcription"/>
    <property type="evidence" value="ECO:0007669"/>
    <property type="project" value="InterPro"/>
</dbReference>
<feature type="active site" description="Proton donor/acceptor" evidence="13">
    <location>
        <position position="370"/>
    </location>
</feature>
<evidence type="ECO:0000256" key="9">
    <source>
        <dbReference type="ARBA" id="ARBA00023015"/>
    </source>
</evidence>
<evidence type="ECO:0000256" key="1">
    <source>
        <dbReference type="ARBA" id="ARBA00004123"/>
    </source>
</evidence>
<evidence type="ECO:0000256" key="12">
    <source>
        <dbReference type="ARBA" id="ARBA00023315"/>
    </source>
</evidence>
<dbReference type="Pfam" id="PF11717">
    <property type="entry name" value="Tudor-knot"/>
    <property type="match status" value="1"/>
</dbReference>
<keyword evidence="9" id="KW-0805">Transcription regulation</keyword>
<dbReference type="Gene3D" id="3.30.60.60">
    <property type="entry name" value="N-acetyl transferase-like"/>
    <property type="match status" value="1"/>
</dbReference>
<keyword evidence="5" id="KW-0479">Metal-binding</keyword>
<dbReference type="CDD" id="cd04301">
    <property type="entry name" value="NAT_SF"/>
    <property type="match status" value="1"/>
</dbReference>
<keyword evidence="8" id="KW-0007">Acetylation</keyword>
<dbReference type="SUPFAM" id="SSF54160">
    <property type="entry name" value="Chromo domain-like"/>
    <property type="match status" value="1"/>
</dbReference>
<dbReference type="EC" id="2.3.1.48" evidence="3"/>
<evidence type="ECO:0000259" key="15">
    <source>
        <dbReference type="PROSITE" id="PS51726"/>
    </source>
</evidence>
<evidence type="ECO:0000256" key="3">
    <source>
        <dbReference type="ARBA" id="ARBA00013184"/>
    </source>
</evidence>
<feature type="compositionally biased region" description="Basic residues" evidence="14">
    <location>
        <begin position="62"/>
        <end position="79"/>
    </location>
</feature>
<proteinExistence type="inferred from homology"/>
<dbReference type="GO" id="GO:0008270">
    <property type="term" value="F:zinc ion binding"/>
    <property type="evidence" value="ECO:0007669"/>
    <property type="project" value="UniProtKB-KW"/>
</dbReference>
<evidence type="ECO:0000256" key="7">
    <source>
        <dbReference type="ARBA" id="ARBA00022833"/>
    </source>
</evidence>
<dbReference type="PANTHER" id="PTHR10615">
    <property type="entry name" value="HISTONE ACETYLTRANSFERASE"/>
    <property type="match status" value="1"/>
</dbReference>
<feature type="region of interest" description="Disordered" evidence="14">
    <location>
        <begin position="45"/>
        <end position="127"/>
    </location>
</feature>
<evidence type="ECO:0000256" key="10">
    <source>
        <dbReference type="ARBA" id="ARBA00023163"/>
    </source>
</evidence>
<dbReference type="PANTHER" id="PTHR10615:SF219">
    <property type="entry name" value="HISTONE ACETYLTRANSFERASE KAT5"/>
    <property type="match status" value="1"/>
</dbReference>
<dbReference type="InterPro" id="IPR036388">
    <property type="entry name" value="WH-like_DNA-bd_sf"/>
</dbReference>
<comment type="similarity">
    <text evidence="2">Belongs to the MYST (SAS/MOZ) family.</text>
</comment>
<dbReference type="GO" id="GO:0035267">
    <property type="term" value="C:NuA4 histone acetyltransferase complex"/>
    <property type="evidence" value="ECO:0007669"/>
    <property type="project" value="TreeGrafter"/>
</dbReference>
<keyword evidence="17" id="KW-1185">Reference proteome</keyword>
<comment type="caution">
    <text evidence="16">The sequence shown here is derived from an EMBL/GenBank/DDBJ whole genome shotgun (WGS) entry which is preliminary data.</text>
</comment>
<dbReference type="Gene3D" id="2.30.30.140">
    <property type="match status" value="1"/>
</dbReference>
<dbReference type="OrthoDB" id="787137at2759"/>
<dbReference type="AlphaFoldDB" id="A0A2G8SAH3"/>
<keyword evidence="4" id="KW-0808">Transferase</keyword>
<feature type="compositionally biased region" description="Basic and acidic residues" evidence="14">
    <location>
        <begin position="45"/>
        <end position="54"/>
    </location>
</feature>
<evidence type="ECO:0000256" key="5">
    <source>
        <dbReference type="ARBA" id="ARBA00022723"/>
    </source>
</evidence>
<dbReference type="InterPro" id="IPR025995">
    <property type="entry name" value="Tudor-knot"/>
</dbReference>
<evidence type="ECO:0000256" key="13">
    <source>
        <dbReference type="PIRSR" id="PIRSR602717-51"/>
    </source>
</evidence>
<keyword evidence="7" id="KW-0862">Zinc</keyword>
<evidence type="ECO:0000256" key="4">
    <source>
        <dbReference type="ARBA" id="ARBA00022679"/>
    </source>
</evidence>
<gene>
    <name evidence="16" type="ORF">GSI_06920</name>
</gene>
<feature type="region of interest" description="Disordered" evidence="14">
    <location>
        <begin position="424"/>
        <end position="448"/>
    </location>
</feature>
<evidence type="ECO:0000313" key="17">
    <source>
        <dbReference type="Proteomes" id="UP000230002"/>
    </source>
</evidence>
<dbReference type="InterPro" id="IPR016197">
    <property type="entry name" value="Chromo-like_dom_sf"/>
</dbReference>
<keyword evidence="11" id="KW-0539">Nucleus</keyword>
<comment type="subcellular location">
    <subcellularLocation>
        <location evidence="1">Nucleus</location>
    </subcellularLocation>
</comment>
<dbReference type="PROSITE" id="PS51726">
    <property type="entry name" value="MYST_HAT"/>
    <property type="match status" value="1"/>
</dbReference>
<evidence type="ECO:0000313" key="16">
    <source>
        <dbReference type="EMBL" id="PIL30752.1"/>
    </source>
</evidence>
<keyword evidence="10" id="KW-0804">Transcription</keyword>
<dbReference type="GO" id="GO:0046972">
    <property type="term" value="F:histone H4K16 acetyltransferase activity"/>
    <property type="evidence" value="ECO:0007669"/>
    <property type="project" value="TreeGrafter"/>
</dbReference>